<proteinExistence type="predicted"/>
<protein>
    <recommendedName>
        <fullName evidence="1">CRAL-TRIO domain-containing protein</fullName>
    </recommendedName>
</protein>
<dbReference type="InterPro" id="IPR036273">
    <property type="entry name" value="CRAL/TRIO_N_dom_sf"/>
</dbReference>
<reference evidence="2" key="1">
    <citation type="submission" date="2021-02" db="EMBL/GenBank/DDBJ databases">
        <authorList>
            <person name="Nowell W R."/>
        </authorList>
    </citation>
    <scope>NUCLEOTIDE SEQUENCE</scope>
</reference>
<accession>A0A815AB34</accession>
<dbReference type="InterPro" id="IPR001251">
    <property type="entry name" value="CRAL-TRIO_dom"/>
</dbReference>
<dbReference type="InterPro" id="IPR051026">
    <property type="entry name" value="PI/PC_transfer"/>
</dbReference>
<dbReference type="Gene3D" id="3.40.525.10">
    <property type="entry name" value="CRAL-TRIO lipid binding domain"/>
    <property type="match status" value="1"/>
</dbReference>
<sequence>MITSSPLFDINQLTTEEQEKFTIVYNELQPNYTSYLQYKLNLELDTKFEREEEENEWHYELHRFLRARKWNVPHTIKCLVEMIKWRMDNHVDLVLEHKPTSDRVNLLQKIVPFVDHGYTKTDRPLYIEKSGLFNVDRLLNSFQPGELIQCHIYWLELHCRLARERSRQTGKHIESFALLHDLNGCKVEMRKVLPLFKQSINIDDTYYPERLAQMFLVNPPAIFPILWNLVKHWLDPVTKTKIVVVKKGSDISTILLQHIDSDQLPCEYGGSCHSCSTAPDCIPVYDWSKDINGDK</sequence>
<dbReference type="CDD" id="cd00170">
    <property type="entry name" value="SEC14"/>
    <property type="match status" value="1"/>
</dbReference>
<evidence type="ECO:0000313" key="3">
    <source>
        <dbReference type="EMBL" id="CAF1541854.1"/>
    </source>
</evidence>
<dbReference type="Proteomes" id="UP000663877">
    <property type="component" value="Unassembled WGS sequence"/>
</dbReference>
<organism evidence="2 5">
    <name type="scientific">Adineta steineri</name>
    <dbReference type="NCBI Taxonomy" id="433720"/>
    <lineage>
        <taxon>Eukaryota</taxon>
        <taxon>Metazoa</taxon>
        <taxon>Spiralia</taxon>
        <taxon>Gnathifera</taxon>
        <taxon>Rotifera</taxon>
        <taxon>Eurotatoria</taxon>
        <taxon>Bdelloidea</taxon>
        <taxon>Adinetida</taxon>
        <taxon>Adinetidae</taxon>
        <taxon>Adineta</taxon>
    </lineage>
</organism>
<keyword evidence="4" id="KW-1185">Reference proteome</keyword>
<dbReference type="AlphaFoldDB" id="A0A815AB34"/>
<gene>
    <name evidence="2" type="ORF">BJG266_LOCUS29772</name>
    <name evidence="3" type="ORF">QVE165_LOCUS46384</name>
</gene>
<dbReference type="InterPro" id="IPR036865">
    <property type="entry name" value="CRAL-TRIO_dom_sf"/>
</dbReference>
<evidence type="ECO:0000259" key="1">
    <source>
        <dbReference type="PROSITE" id="PS50191"/>
    </source>
</evidence>
<dbReference type="InterPro" id="IPR011074">
    <property type="entry name" value="CRAL/TRIO_N_dom"/>
</dbReference>
<dbReference type="SMART" id="SM00516">
    <property type="entry name" value="SEC14"/>
    <property type="match status" value="1"/>
</dbReference>
<comment type="caution">
    <text evidence="2">The sequence shown here is derived from an EMBL/GenBank/DDBJ whole genome shotgun (WGS) entry which is preliminary data.</text>
</comment>
<dbReference type="Pfam" id="PF00650">
    <property type="entry name" value="CRAL_TRIO"/>
    <property type="match status" value="1"/>
</dbReference>
<dbReference type="SUPFAM" id="SSF46938">
    <property type="entry name" value="CRAL/TRIO N-terminal domain"/>
    <property type="match status" value="1"/>
</dbReference>
<dbReference type="PANTHER" id="PTHR45657">
    <property type="entry name" value="CRAL-TRIO DOMAIN-CONTAINING PROTEIN YKL091C-RELATED"/>
    <property type="match status" value="1"/>
</dbReference>
<dbReference type="EMBL" id="CAJNOM010000687">
    <property type="protein sequence ID" value="CAF1541854.1"/>
    <property type="molecule type" value="Genomic_DNA"/>
</dbReference>
<dbReference type="SUPFAM" id="SSF52087">
    <property type="entry name" value="CRAL/TRIO domain"/>
    <property type="match status" value="1"/>
</dbReference>
<dbReference type="Proteomes" id="UP000663832">
    <property type="component" value="Unassembled WGS sequence"/>
</dbReference>
<evidence type="ECO:0000313" key="4">
    <source>
        <dbReference type="Proteomes" id="UP000663832"/>
    </source>
</evidence>
<dbReference type="EMBL" id="CAJNOI010000355">
    <property type="protein sequence ID" value="CAF1254439.1"/>
    <property type="molecule type" value="Genomic_DNA"/>
</dbReference>
<dbReference type="Pfam" id="PF03765">
    <property type="entry name" value="CRAL_TRIO_N"/>
    <property type="match status" value="1"/>
</dbReference>
<name>A0A815AB34_9BILA</name>
<evidence type="ECO:0000313" key="5">
    <source>
        <dbReference type="Proteomes" id="UP000663877"/>
    </source>
</evidence>
<evidence type="ECO:0000313" key="2">
    <source>
        <dbReference type="EMBL" id="CAF1254439.1"/>
    </source>
</evidence>
<dbReference type="PANTHER" id="PTHR45657:SF1">
    <property type="entry name" value="CRAL-TRIO DOMAIN-CONTAINING PROTEIN YKL091C-RELATED"/>
    <property type="match status" value="1"/>
</dbReference>
<dbReference type="OrthoDB" id="1434354at2759"/>
<dbReference type="PROSITE" id="PS50191">
    <property type="entry name" value="CRAL_TRIO"/>
    <property type="match status" value="1"/>
</dbReference>
<feature type="domain" description="CRAL-TRIO" evidence="1">
    <location>
        <begin position="103"/>
        <end position="276"/>
    </location>
</feature>